<reference evidence="2" key="1">
    <citation type="submission" date="2021-05" db="EMBL/GenBank/DDBJ databases">
        <authorList>
            <person name="Alioto T."/>
            <person name="Alioto T."/>
            <person name="Gomez Garrido J."/>
        </authorList>
    </citation>
    <scope>NUCLEOTIDE SEQUENCE</scope>
</reference>
<dbReference type="EMBL" id="HBUE01112730">
    <property type="protein sequence ID" value="CAG6489487.1"/>
    <property type="molecule type" value="Transcribed_RNA"/>
</dbReference>
<name>A0A8D8CE91_CULPI</name>
<organism evidence="2">
    <name type="scientific">Culex pipiens</name>
    <name type="common">House mosquito</name>
    <dbReference type="NCBI Taxonomy" id="7175"/>
    <lineage>
        <taxon>Eukaryota</taxon>
        <taxon>Metazoa</taxon>
        <taxon>Ecdysozoa</taxon>
        <taxon>Arthropoda</taxon>
        <taxon>Hexapoda</taxon>
        <taxon>Insecta</taxon>
        <taxon>Pterygota</taxon>
        <taxon>Neoptera</taxon>
        <taxon>Endopterygota</taxon>
        <taxon>Diptera</taxon>
        <taxon>Nematocera</taxon>
        <taxon>Culicoidea</taxon>
        <taxon>Culicidae</taxon>
        <taxon>Culicinae</taxon>
        <taxon>Culicini</taxon>
        <taxon>Culex</taxon>
        <taxon>Culex</taxon>
    </lineage>
</organism>
<sequence>MRGVLPARGLWCYASESNMPSNAARRWRSLNSVSGGEFYDPTNGSNLGGPGSVQGSLHNLPESEGSGEGAPADTIVPPKGFVRPEINFIAKLRQRQRQRALVPAVAIAVGQHQTVPVEVADPNSDYPDVDLATLGEDLEMVVRFLDQHWVELFGGGGEEPAGDQPQQMQPGQKRAAALRTSMSRRSNSFNMPKERFSPSISVGEFYGALTNLGDFFQNLKHNLETLETRDLSNEQVKLLEGQNMITNLRKEFIEDYPKPAGSAAFLHAIRNYRPSSRIRALVSSVPDLYRGTNFHDPVYKHVGLGK</sequence>
<evidence type="ECO:0000256" key="1">
    <source>
        <dbReference type="SAM" id="MobiDB-lite"/>
    </source>
</evidence>
<proteinExistence type="predicted"/>
<dbReference type="AlphaFoldDB" id="A0A8D8CE91"/>
<accession>A0A8D8CE91</accession>
<feature type="region of interest" description="Disordered" evidence="1">
    <location>
        <begin position="41"/>
        <end position="77"/>
    </location>
</feature>
<protein>
    <submittedName>
        <fullName evidence="2">(northern house mosquito) hypothetical protein</fullName>
    </submittedName>
</protein>
<evidence type="ECO:0000313" key="2">
    <source>
        <dbReference type="EMBL" id="CAG6489487.1"/>
    </source>
</evidence>